<organism evidence="15 16">
    <name type="scientific">Salarias fasciatus</name>
    <name type="common">Jewelled blenny</name>
    <name type="synonym">Blennius fasciatus</name>
    <dbReference type="NCBI Taxonomy" id="181472"/>
    <lineage>
        <taxon>Eukaryota</taxon>
        <taxon>Metazoa</taxon>
        <taxon>Chordata</taxon>
        <taxon>Craniata</taxon>
        <taxon>Vertebrata</taxon>
        <taxon>Euteleostomi</taxon>
        <taxon>Actinopterygii</taxon>
        <taxon>Neopterygii</taxon>
        <taxon>Teleostei</taxon>
        <taxon>Neoteleostei</taxon>
        <taxon>Acanthomorphata</taxon>
        <taxon>Ovalentaria</taxon>
        <taxon>Blenniimorphae</taxon>
        <taxon>Blenniiformes</taxon>
        <taxon>Blennioidei</taxon>
        <taxon>Blenniidae</taxon>
        <taxon>Salariinae</taxon>
        <taxon>Salarias</taxon>
    </lineage>
</organism>
<reference evidence="15" key="2">
    <citation type="submission" date="2025-08" db="UniProtKB">
        <authorList>
            <consortium name="Ensembl"/>
        </authorList>
    </citation>
    <scope>IDENTIFICATION</scope>
</reference>
<evidence type="ECO:0000256" key="1">
    <source>
        <dbReference type="ARBA" id="ARBA00004123"/>
    </source>
</evidence>
<feature type="coiled-coil region" evidence="11">
    <location>
        <begin position="74"/>
        <end position="104"/>
    </location>
</feature>
<evidence type="ECO:0000256" key="8">
    <source>
        <dbReference type="ARBA" id="ARBA00023163"/>
    </source>
</evidence>
<feature type="region of interest" description="Disordered" evidence="12">
    <location>
        <begin position="549"/>
        <end position="644"/>
    </location>
</feature>
<evidence type="ECO:0000256" key="2">
    <source>
        <dbReference type="ARBA" id="ARBA00009933"/>
    </source>
</evidence>
<feature type="domain" description="BHLH" evidence="14">
    <location>
        <begin position="27"/>
        <end position="84"/>
    </location>
</feature>
<dbReference type="Pfam" id="PF23172">
    <property type="entry name" value="bHLH_NCOA"/>
    <property type="match status" value="1"/>
</dbReference>
<dbReference type="GO" id="GO:0045944">
    <property type="term" value="P:positive regulation of transcription by RNA polymerase II"/>
    <property type="evidence" value="ECO:0007669"/>
    <property type="project" value="TreeGrafter"/>
</dbReference>
<evidence type="ECO:0000256" key="9">
    <source>
        <dbReference type="ARBA" id="ARBA00023242"/>
    </source>
</evidence>
<dbReference type="GO" id="GO:0016922">
    <property type="term" value="F:nuclear receptor binding"/>
    <property type="evidence" value="ECO:0007669"/>
    <property type="project" value="InterPro"/>
</dbReference>
<dbReference type="Pfam" id="PF08815">
    <property type="entry name" value="Nuc_rec_co-act"/>
    <property type="match status" value="1"/>
</dbReference>
<gene>
    <name evidence="15" type="primary">ncoa2</name>
</gene>
<dbReference type="CDD" id="cd00130">
    <property type="entry name" value="PAS"/>
    <property type="match status" value="1"/>
</dbReference>
<feature type="coiled-coil region" evidence="11">
    <location>
        <begin position="1098"/>
        <end position="1125"/>
    </location>
</feature>
<dbReference type="InterPro" id="IPR028822">
    <property type="entry name" value="NCOA2_bHLH"/>
</dbReference>
<dbReference type="SUPFAM" id="SSF69125">
    <property type="entry name" value="Nuclear receptor coactivator interlocking domain"/>
    <property type="match status" value="1"/>
</dbReference>
<dbReference type="Pfam" id="PF07469">
    <property type="entry name" value="DUF1518"/>
    <property type="match status" value="1"/>
</dbReference>
<feature type="region of interest" description="Disordered" evidence="12">
    <location>
        <begin position="1"/>
        <end position="40"/>
    </location>
</feature>
<reference evidence="15" key="3">
    <citation type="submission" date="2025-09" db="UniProtKB">
        <authorList>
            <consortium name="Ensembl"/>
        </authorList>
    </citation>
    <scope>IDENTIFICATION</scope>
</reference>
<keyword evidence="5" id="KW-0805">Transcription regulation</keyword>
<dbReference type="InterPro" id="IPR056193">
    <property type="entry name" value="bHLH_NCOA1-3"/>
</dbReference>
<dbReference type="Gene3D" id="3.30.450.20">
    <property type="entry name" value="PAS domain"/>
    <property type="match status" value="2"/>
</dbReference>
<dbReference type="Pfam" id="PF16665">
    <property type="entry name" value="NCOA_u2"/>
    <property type="match status" value="1"/>
</dbReference>
<comment type="similarity">
    <text evidence="2">Belongs to the SRC/p160 nuclear receptor coactivator family.</text>
</comment>
<evidence type="ECO:0000259" key="14">
    <source>
        <dbReference type="PROSITE" id="PS50888"/>
    </source>
</evidence>
<evidence type="ECO:0000259" key="13">
    <source>
        <dbReference type="PROSITE" id="PS50112"/>
    </source>
</evidence>
<dbReference type="Gene3D" id="4.10.280.10">
    <property type="entry name" value="Helix-loop-helix DNA-binding domain"/>
    <property type="match status" value="1"/>
</dbReference>
<dbReference type="Ensembl" id="ENSSFAT00005050884.1">
    <property type="protein sequence ID" value="ENSSFAP00005049259.1"/>
    <property type="gene ID" value="ENSSFAG00005023833.1"/>
</dbReference>
<evidence type="ECO:0000256" key="5">
    <source>
        <dbReference type="ARBA" id="ARBA00023015"/>
    </source>
</evidence>
<dbReference type="Pfam" id="PF16279">
    <property type="entry name" value="DUF4927"/>
    <property type="match status" value="1"/>
</dbReference>
<dbReference type="FunFam" id="3.30.450.20:FF:000008">
    <property type="entry name" value="Nuclear receptor coactivator"/>
    <property type="match status" value="1"/>
</dbReference>
<keyword evidence="7" id="KW-0010">Activator</keyword>
<feature type="compositionally biased region" description="Polar residues" evidence="12">
    <location>
        <begin position="465"/>
        <end position="475"/>
    </location>
</feature>
<keyword evidence="8" id="KW-0804">Transcription</keyword>
<evidence type="ECO:0000256" key="11">
    <source>
        <dbReference type="SAM" id="Coils"/>
    </source>
</evidence>
<accession>A0A672J7H9</accession>
<dbReference type="InterPro" id="IPR010011">
    <property type="entry name" value="NCO_DUF1518"/>
</dbReference>
<dbReference type="Pfam" id="PF00989">
    <property type="entry name" value="PAS"/>
    <property type="match status" value="1"/>
</dbReference>
<keyword evidence="16" id="KW-1185">Reference proteome</keyword>
<dbReference type="Pfam" id="PF14598">
    <property type="entry name" value="PAS_11"/>
    <property type="match status" value="1"/>
</dbReference>
<proteinExistence type="inferred from homology"/>
<dbReference type="Proteomes" id="UP000472267">
    <property type="component" value="Chromosome 9"/>
</dbReference>
<dbReference type="InterPro" id="IPR014935">
    <property type="entry name" value="SRC/p160_LXXLL"/>
</dbReference>
<dbReference type="GO" id="GO:0048511">
    <property type="term" value="P:rhythmic process"/>
    <property type="evidence" value="ECO:0007669"/>
    <property type="project" value="UniProtKB-KW"/>
</dbReference>
<feature type="compositionally biased region" description="Low complexity" evidence="12">
    <location>
        <begin position="571"/>
        <end position="582"/>
    </location>
</feature>
<feature type="region of interest" description="Disordered" evidence="12">
    <location>
        <begin position="377"/>
        <end position="524"/>
    </location>
</feature>
<dbReference type="Pfam" id="PF08832">
    <property type="entry name" value="SRC-1"/>
    <property type="match status" value="1"/>
</dbReference>
<feature type="region of interest" description="Disordered" evidence="12">
    <location>
        <begin position="658"/>
        <end position="693"/>
    </location>
</feature>
<dbReference type="SMART" id="SM00091">
    <property type="entry name" value="PAS"/>
    <property type="match status" value="1"/>
</dbReference>
<evidence type="ECO:0000313" key="16">
    <source>
        <dbReference type="Proteomes" id="UP000472267"/>
    </source>
</evidence>
<name>A0A672J7H9_SALFA</name>
<dbReference type="InterPro" id="IPR000014">
    <property type="entry name" value="PAS"/>
</dbReference>
<evidence type="ECO:0000256" key="7">
    <source>
        <dbReference type="ARBA" id="ARBA00023159"/>
    </source>
</evidence>
<dbReference type="FunFam" id="4.10.280.10:FF:000008">
    <property type="entry name" value="Nuclear receptor coactivator"/>
    <property type="match status" value="1"/>
</dbReference>
<dbReference type="GO" id="GO:0046983">
    <property type="term" value="F:protein dimerization activity"/>
    <property type="evidence" value="ECO:0007669"/>
    <property type="project" value="InterPro"/>
</dbReference>
<dbReference type="SUPFAM" id="SSF55785">
    <property type="entry name" value="PYP-like sensor domain (PAS domain)"/>
    <property type="match status" value="2"/>
</dbReference>
<dbReference type="SMART" id="SM01151">
    <property type="entry name" value="DUF1518"/>
    <property type="match status" value="1"/>
</dbReference>
<dbReference type="SUPFAM" id="SSF47459">
    <property type="entry name" value="HLH, helix-loop-helix DNA-binding domain"/>
    <property type="match status" value="1"/>
</dbReference>
<dbReference type="InterPro" id="IPR011598">
    <property type="entry name" value="bHLH_dom"/>
</dbReference>
<dbReference type="PIRSF" id="PIRSF038181">
    <property type="entry name" value="Nuclear_receptor_coactivator"/>
    <property type="match status" value="1"/>
</dbReference>
<evidence type="ECO:0000256" key="3">
    <source>
        <dbReference type="ARBA" id="ARBA00013484"/>
    </source>
</evidence>
<feature type="compositionally biased region" description="Basic and acidic residues" evidence="12">
    <location>
        <begin position="625"/>
        <end position="644"/>
    </location>
</feature>
<dbReference type="PROSITE" id="PS50888">
    <property type="entry name" value="BHLH"/>
    <property type="match status" value="1"/>
</dbReference>
<dbReference type="GO" id="GO:0005634">
    <property type="term" value="C:nucleus"/>
    <property type="evidence" value="ECO:0007669"/>
    <property type="project" value="UniProtKB-SubCell"/>
</dbReference>
<dbReference type="GO" id="GO:0003713">
    <property type="term" value="F:transcription coactivator activity"/>
    <property type="evidence" value="ECO:0007669"/>
    <property type="project" value="InterPro"/>
</dbReference>
<evidence type="ECO:0000256" key="6">
    <source>
        <dbReference type="ARBA" id="ARBA00023108"/>
    </source>
</evidence>
<evidence type="ECO:0000256" key="4">
    <source>
        <dbReference type="ARBA" id="ARBA00022737"/>
    </source>
</evidence>
<dbReference type="InterPro" id="IPR037077">
    <property type="entry name" value="Nuc_rcpt_coact_Ncoa_int_sf"/>
</dbReference>
<feature type="compositionally biased region" description="Polar residues" evidence="12">
    <location>
        <begin position="609"/>
        <end position="622"/>
    </location>
</feature>
<dbReference type="InterPro" id="IPR009110">
    <property type="entry name" value="Nuc_rcpt_coact"/>
</dbReference>
<evidence type="ECO:0000256" key="12">
    <source>
        <dbReference type="SAM" id="MobiDB-lite"/>
    </source>
</evidence>
<keyword evidence="6" id="KW-0090">Biological rhythms</keyword>
<feature type="compositionally biased region" description="Gly residues" evidence="12">
    <location>
        <begin position="590"/>
        <end position="602"/>
    </location>
</feature>
<dbReference type="InterPro" id="IPR014920">
    <property type="entry name" value="Nuc_rcpt_coact_Ncoa-typ"/>
</dbReference>
<dbReference type="InterPro" id="IPR013767">
    <property type="entry name" value="PAS_fold"/>
</dbReference>
<dbReference type="InterPro" id="IPR017426">
    <property type="entry name" value="Nuclear_rcpt_coactivator"/>
</dbReference>
<protein>
    <recommendedName>
        <fullName evidence="3">Nuclear receptor coactivator 2</fullName>
    </recommendedName>
    <alternativeName>
        <fullName evidence="10">Transcriptional intermediary factor 2</fullName>
    </alternativeName>
</protein>
<dbReference type="Gene3D" id="6.10.140.20">
    <property type="entry name" value="Nuclear receptor coactivator, Ncoa-type, interlocking domain"/>
    <property type="match status" value="1"/>
</dbReference>
<reference evidence="15" key="1">
    <citation type="submission" date="2019-06" db="EMBL/GenBank/DDBJ databases">
        <authorList>
            <consortium name="Wellcome Sanger Institute Data Sharing"/>
        </authorList>
    </citation>
    <scope>NUCLEOTIDE SEQUENCE [LARGE SCALE GENOMIC DNA]</scope>
</reference>
<dbReference type="PANTHER" id="PTHR10684:SF2">
    <property type="entry name" value="NUCLEAR RECEPTOR COACTIVATOR 2"/>
    <property type="match status" value="1"/>
</dbReference>
<evidence type="ECO:0000313" key="15">
    <source>
        <dbReference type="Ensembl" id="ENSSFAP00005049259.1"/>
    </source>
</evidence>
<keyword evidence="9" id="KW-0539">Nucleus</keyword>
<dbReference type="FunFam" id="3.30.450.20:FF:000007">
    <property type="entry name" value="Nuclear receptor coactivator"/>
    <property type="match status" value="1"/>
</dbReference>
<dbReference type="InterPro" id="IPR032565">
    <property type="entry name" value="NCOA2/3_DUF4927"/>
</dbReference>
<dbReference type="CDD" id="cd18950">
    <property type="entry name" value="bHLH-PAS_NCoA2_SRC2"/>
    <property type="match status" value="1"/>
</dbReference>
<dbReference type="PROSITE" id="PS50112">
    <property type="entry name" value="PAS"/>
    <property type="match status" value="1"/>
</dbReference>
<comment type="subcellular location">
    <subcellularLocation>
        <location evidence="1">Nucleus</location>
    </subcellularLocation>
</comment>
<keyword evidence="4" id="KW-0677">Repeat</keyword>
<evidence type="ECO:0000256" key="10">
    <source>
        <dbReference type="ARBA" id="ARBA00031751"/>
    </source>
</evidence>
<feature type="compositionally biased region" description="Polar residues" evidence="12">
    <location>
        <begin position="415"/>
        <end position="426"/>
    </location>
</feature>
<dbReference type="InterPro" id="IPR036638">
    <property type="entry name" value="HLH_DNA-bd_sf"/>
</dbReference>
<feature type="compositionally biased region" description="Polar residues" evidence="12">
    <location>
        <begin position="731"/>
        <end position="742"/>
    </location>
</feature>
<feature type="region of interest" description="Disordered" evidence="12">
    <location>
        <begin position="726"/>
        <end position="759"/>
    </location>
</feature>
<keyword evidence="11" id="KW-0175">Coiled coil</keyword>
<sequence>MSGVGENPSDPARAESRKRKECSGELLGPSPKRSNEKRNREHENKYIEELAELIFANFNDIDNFNVKPDKCAILKETVKQIRQIKEQEKAAAANEEEVQKADVSSTGQSVIDKDALGPMMLEALDGFFFVVNMEGNIVFVSENVTQYLRYNQEELMNTSVYSVLHVGDHAEFIKNLLPKSLGYEGPRRNSHTFNCRMLVNPHSESQDESHEHEPQQQKYETMQCFAVSEPKSIKEEGDDFQSCLICVARRVPTKERPMLPTHESFTTRQDLQGKITSLDTSLLRASMKPGWEDLVRRCIQRFHLQNDGEMSFAKRHQQEVLRHGQAFSPIYRFSLSDGTIVSAHTKSKLVRSPATNEPQLYMSLHILQREQTVCGMGQDMGPGSQATGMASKPMNSSTPSMTPPTPGSLPGSGPQGQDTTISSNSTPFSPPGPAGPREPAAMGGHMQGYRFGCPPPHNHTGGMQPPQQGPNWRMNSPSRASPSPAGGPHPPQQNSMLSPRHRGSPGGAGSPRVAGGLHSPSPVGMCASTHTNSYTSSSLSALQALSECHGVGHGHGPPHAHTLGSPDRKLGSPVGVTPGSGVNPHLMSKLGGGGAASGGTGDSFGPHSEVNQGHTQGQTESGLTEPKEEREGPLEGHDALKGVHDNKGHTKLLQLLTTKPEPLETPLSPGAGGEGKDQAGTGVRAGHAGGNTHATSLKEKHKILHQLLQNSTSPVDLAKLTAEATGKELGQDQTQGAGSTATGAEITPKQEPLSPKKSNNNALLRYLLDKDDTVSKDKVPKLEAGEVKVEGGKHPQVKAEKPDAGYDRAEQVSLCTLCHRPVYRVSLLTKTVFNLLLSLHITLVCALAASCLNSDLLFSFPPVASGQPDMDIGMVGHHFSQQQAPPNQTAPWPDSMMPIEPTAFVNQGRSAPQEELLCAAGLGSGEGSAVDEGALMSQLYTALKDFDGLEELDRALGIPALVEQSQTLEPDQFPQDPSMMLDQKPPMYTQQFGPPPSHMAQRGYPGAPMQEPGFHPMAGQMGPRPGYPMMRMQARPGIRPTGVVPNQPNTLRLQLQHRLQSQQNRQPMMNQMSGVSNVNLPLRASAPNQGTINAQMLAQRQRELLSNHLRQRQQQQQQVQQAQQVQQQRSMAMRAQGLNLPPNMAAGGMSNPRNPQANPQQFPYPPSYGMSQQADGGFGGPGTPQSPLLSPRMAHAQSPMMQQGQQNAAFQGSPDLNGWPQGNMGGNSMFSQQQASPQFTQQNNSNMYNGNAMNLNSVSMASNMATSSMGQMAGQMSVTSMASGPSPGLPSMGQEQVRVRGRACLR</sequence>
<dbReference type="InterPro" id="IPR035965">
    <property type="entry name" value="PAS-like_dom_sf"/>
</dbReference>
<dbReference type="PANTHER" id="PTHR10684">
    <property type="entry name" value="NUCLEAR RECEPTOR COACTIVATOR"/>
    <property type="match status" value="1"/>
</dbReference>
<feature type="domain" description="PAS" evidence="13">
    <location>
        <begin position="120"/>
        <end position="184"/>
    </location>
</feature>
<dbReference type="SMART" id="SM00353">
    <property type="entry name" value="HLH"/>
    <property type="match status" value="1"/>
</dbReference>
<dbReference type="GO" id="GO:0032870">
    <property type="term" value="P:cellular response to hormone stimulus"/>
    <property type="evidence" value="ECO:0007669"/>
    <property type="project" value="TreeGrafter"/>
</dbReference>